<keyword evidence="4" id="KW-1185">Reference proteome</keyword>
<sequence length="264" mass="28362">MERPGARIRYRVGEGDGRAVVFTHGAGMDHTSFTALAERVQEAGFRPVLWDQRGHGESTLDAHVRFRAADTLADLGALLEELNLARPILVGHSLGGNLSQAFVRAEPDRVAALIVIGATWNAGPLTSVERVALRLAAPALALIPARRLPGLMARASAVTPGAIAATEAVFARMPKARFLDVWRATVSFVDPDDSYRTPVPLALMHGAEDRTGNIVSAMRRWALVEGIVAYVIEDAGHLPMLDAPDETAHDLLEILSLLPDTAPH</sequence>
<dbReference type="AlphaFoldDB" id="A0A9W6HTV4"/>
<evidence type="ECO:0000256" key="1">
    <source>
        <dbReference type="ARBA" id="ARBA00022801"/>
    </source>
</evidence>
<keyword evidence="1 3" id="KW-0378">Hydrolase</keyword>
<dbReference type="EMBL" id="BSET01000001">
    <property type="protein sequence ID" value="GLK01875.1"/>
    <property type="molecule type" value="Genomic_DNA"/>
</dbReference>
<organism evidence="3 4">
    <name type="scientific">Microbacterium keratanolyticum</name>
    <dbReference type="NCBI Taxonomy" id="67574"/>
    <lineage>
        <taxon>Bacteria</taxon>
        <taxon>Bacillati</taxon>
        <taxon>Actinomycetota</taxon>
        <taxon>Actinomycetes</taxon>
        <taxon>Micrococcales</taxon>
        <taxon>Microbacteriaceae</taxon>
        <taxon>Microbacterium</taxon>
    </lineage>
</organism>
<dbReference type="Gene3D" id="3.40.50.1820">
    <property type="entry name" value="alpha/beta hydrolase"/>
    <property type="match status" value="1"/>
</dbReference>
<dbReference type="InterPro" id="IPR050266">
    <property type="entry name" value="AB_hydrolase_sf"/>
</dbReference>
<gene>
    <name evidence="3" type="ORF">GCM10017596_15900</name>
</gene>
<dbReference type="PANTHER" id="PTHR43798:SF31">
    <property type="entry name" value="AB HYDROLASE SUPERFAMILY PROTEIN YCLE"/>
    <property type="match status" value="1"/>
</dbReference>
<reference evidence="3" key="2">
    <citation type="submission" date="2023-01" db="EMBL/GenBank/DDBJ databases">
        <authorList>
            <person name="Sun Q."/>
            <person name="Evtushenko L."/>
        </authorList>
    </citation>
    <scope>NUCLEOTIDE SEQUENCE</scope>
    <source>
        <strain evidence="3">VKM Ac-1958</strain>
    </source>
</reference>
<dbReference type="InterPro" id="IPR029058">
    <property type="entry name" value="AB_hydrolase_fold"/>
</dbReference>
<dbReference type="GO" id="GO:0016787">
    <property type="term" value="F:hydrolase activity"/>
    <property type="evidence" value="ECO:0007669"/>
    <property type="project" value="UniProtKB-KW"/>
</dbReference>
<dbReference type="InterPro" id="IPR000073">
    <property type="entry name" value="AB_hydrolase_1"/>
</dbReference>
<dbReference type="GO" id="GO:0016020">
    <property type="term" value="C:membrane"/>
    <property type="evidence" value="ECO:0007669"/>
    <property type="project" value="TreeGrafter"/>
</dbReference>
<evidence type="ECO:0000313" key="4">
    <source>
        <dbReference type="Proteomes" id="UP001142325"/>
    </source>
</evidence>
<protein>
    <submittedName>
        <fullName evidence="3">Alpha/beta hydrolase</fullName>
    </submittedName>
</protein>
<feature type="domain" description="AB hydrolase-1" evidence="2">
    <location>
        <begin position="20"/>
        <end position="248"/>
    </location>
</feature>
<reference evidence="3" key="1">
    <citation type="journal article" date="2014" name="Int. J. Syst. Evol. Microbiol.">
        <title>Complete genome sequence of Corynebacterium casei LMG S-19264T (=DSM 44701T), isolated from a smear-ripened cheese.</title>
        <authorList>
            <consortium name="US DOE Joint Genome Institute (JGI-PGF)"/>
            <person name="Walter F."/>
            <person name="Albersmeier A."/>
            <person name="Kalinowski J."/>
            <person name="Ruckert C."/>
        </authorList>
    </citation>
    <scope>NUCLEOTIDE SEQUENCE</scope>
    <source>
        <strain evidence="3">VKM Ac-1958</strain>
    </source>
</reference>
<comment type="caution">
    <text evidence="3">The sequence shown here is derived from an EMBL/GenBank/DDBJ whole genome shotgun (WGS) entry which is preliminary data.</text>
</comment>
<dbReference type="Proteomes" id="UP001142325">
    <property type="component" value="Unassembled WGS sequence"/>
</dbReference>
<dbReference type="PRINTS" id="PR00111">
    <property type="entry name" value="ABHYDROLASE"/>
</dbReference>
<proteinExistence type="predicted"/>
<dbReference type="PANTHER" id="PTHR43798">
    <property type="entry name" value="MONOACYLGLYCEROL LIPASE"/>
    <property type="match status" value="1"/>
</dbReference>
<dbReference type="Pfam" id="PF12697">
    <property type="entry name" value="Abhydrolase_6"/>
    <property type="match status" value="1"/>
</dbReference>
<dbReference type="SUPFAM" id="SSF53474">
    <property type="entry name" value="alpha/beta-Hydrolases"/>
    <property type="match status" value="1"/>
</dbReference>
<evidence type="ECO:0000313" key="3">
    <source>
        <dbReference type="EMBL" id="GLK01875.1"/>
    </source>
</evidence>
<evidence type="ECO:0000259" key="2">
    <source>
        <dbReference type="Pfam" id="PF12697"/>
    </source>
</evidence>
<accession>A0A9W6HTV4</accession>
<name>A0A9W6HTV4_9MICO</name>